<dbReference type="Proteomes" id="UP000067626">
    <property type="component" value="Chromosome"/>
</dbReference>
<organism evidence="2 3">
    <name type="scientific">Chondromyces crocatus</name>
    <dbReference type="NCBI Taxonomy" id="52"/>
    <lineage>
        <taxon>Bacteria</taxon>
        <taxon>Pseudomonadati</taxon>
        <taxon>Myxococcota</taxon>
        <taxon>Polyangia</taxon>
        <taxon>Polyangiales</taxon>
        <taxon>Polyangiaceae</taxon>
        <taxon>Chondromyces</taxon>
    </lineage>
</organism>
<name>A0A0K1EA85_CHOCO</name>
<keyword evidence="3" id="KW-1185">Reference proteome</keyword>
<dbReference type="AlphaFoldDB" id="A0A0K1EA85"/>
<dbReference type="RefSeq" id="WP_050429920.1">
    <property type="nucleotide sequence ID" value="NZ_CP012159.1"/>
</dbReference>
<dbReference type="SUPFAM" id="SSF160631">
    <property type="entry name" value="SMI1/KNR4-like"/>
    <property type="match status" value="1"/>
</dbReference>
<evidence type="ECO:0000313" key="3">
    <source>
        <dbReference type="Proteomes" id="UP000067626"/>
    </source>
</evidence>
<dbReference type="InterPro" id="IPR037883">
    <property type="entry name" value="Knr4/Smi1-like_sf"/>
</dbReference>
<evidence type="ECO:0000313" key="2">
    <source>
        <dbReference type="EMBL" id="AKT37572.1"/>
    </source>
</evidence>
<proteinExistence type="predicted"/>
<accession>A0A0K1EA85</accession>
<sequence length="360" mass="39914">MRRAHVLLVEKNQALLGSFAPKPATADQIGEIERLLGRPLPPSYRAFVEELGHVAWPLEIFVASQQPEASLPKHLIAFADAGEGCYHCFDLRTEPEPWGEKAQEMGITFWNPEEPEEEDEDISPSAEPFSEWLDEQIDEALWAEVEARREKLAEALAPNAEGARALSLEEAQHVAEQLGVELPADYLWFTTTLGSISKPVKIVDAAALASLTGAMRRDHPRVPGGLVAFALERPGRYAAFTREGRISWVGGATAGKKATPEPELSFTDYLERVLTMKPSEGAQEAEPVQDPVVASKRFLQMLLDKELIEVEPTFEIDEAAEQLAAARLSPRRLIGWLMDRRDIAEVFVSDDELMALIKAL</sequence>
<dbReference type="Pfam" id="PF09346">
    <property type="entry name" value="SMI1_KNR4"/>
    <property type="match status" value="1"/>
</dbReference>
<dbReference type="SMART" id="SM00860">
    <property type="entry name" value="SMI1_KNR4"/>
    <property type="match status" value="2"/>
</dbReference>
<protein>
    <recommendedName>
        <fullName evidence="1">Knr4/Smi1-like domain-containing protein</fullName>
    </recommendedName>
</protein>
<dbReference type="EMBL" id="CP012159">
    <property type="protein sequence ID" value="AKT37572.1"/>
    <property type="molecule type" value="Genomic_DNA"/>
</dbReference>
<dbReference type="InterPro" id="IPR018958">
    <property type="entry name" value="Knr4/Smi1-like_dom"/>
</dbReference>
<gene>
    <name evidence="2" type="ORF">CMC5_017130</name>
</gene>
<reference evidence="2 3" key="1">
    <citation type="submission" date="2015-07" db="EMBL/GenBank/DDBJ databases">
        <title>Genome analysis of myxobacterium Chondromyces crocatus Cm c5 reveals a high potential for natural compound synthesis and the genetic basis for the loss of fruiting body formation.</title>
        <authorList>
            <person name="Zaburannyi N."/>
            <person name="Bunk B."/>
            <person name="Maier J."/>
            <person name="Overmann J."/>
            <person name="Mueller R."/>
        </authorList>
    </citation>
    <scope>NUCLEOTIDE SEQUENCE [LARGE SCALE GENOMIC DNA]</scope>
    <source>
        <strain evidence="2 3">Cm c5</strain>
    </source>
</reference>
<feature type="domain" description="Knr4/Smi1-like" evidence="1">
    <location>
        <begin position="23"/>
        <end position="135"/>
    </location>
</feature>
<dbReference type="OrthoDB" id="5381323at2"/>
<evidence type="ECO:0000259" key="1">
    <source>
        <dbReference type="SMART" id="SM00860"/>
    </source>
</evidence>
<dbReference type="Gene3D" id="3.40.1580.10">
    <property type="entry name" value="SMI1/KNR4-like"/>
    <property type="match status" value="1"/>
</dbReference>
<dbReference type="KEGG" id="ccro:CMC5_017130"/>
<feature type="domain" description="Knr4/Smi1-like" evidence="1">
    <location>
        <begin position="165"/>
        <end position="272"/>
    </location>
</feature>